<reference evidence="2 3" key="1">
    <citation type="journal article" date="2018" name="PLoS Pathog.">
        <title>Evolution of structural diversity of trichothecenes, a family of toxins produced by plant pathogenic and entomopathogenic fungi.</title>
        <authorList>
            <person name="Proctor R.H."/>
            <person name="McCormick S.P."/>
            <person name="Kim H.S."/>
            <person name="Cardoza R.E."/>
            <person name="Stanley A.M."/>
            <person name="Lindo L."/>
            <person name="Kelly A."/>
            <person name="Brown D.W."/>
            <person name="Lee T."/>
            <person name="Vaughan M.M."/>
            <person name="Alexander N.J."/>
            <person name="Busman M."/>
            <person name="Gutierrez S."/>
        </authorList>
    </citation>
    <scope>NUCLEOTIDE SEQUENCE [LARGE SCALE GENOMIC DNA]</scope>
    <source>
        <strain evidence="2 3">NRRL 3299</strain>
    </source>
</reference>
<dbReference type="InterPro" id="IPR010753">
    <property type="entry name" value="DUF1330"/>
</dbReference>
<protein>
    <recommendedName>
        <fullName evidence="1">DUF1330 domain-containing protein</fullName>
    </recommendedName>
</protein>
<evidence type="ECO:0000313" key="3">
    <source>
        <dbReference type="Proteomes" id="UP000266152"/>
    </source>
</evidence>
<dbReference type="InterPro" id="IPR011008">
    <property type="entry name" value="Dimeric_a/b-barrel"/>
</dbReference>
<feature type="domain" description="DUF1330" evidence="1">
    <location>
        <begin position="3"/>
        <end position="93"/>
    </location>
</feature>
<organism evidence="2 3">
    <name type="scientific">Fusarium sporotrichioides</name>
    <dbReference type="NCBI Taxonomy" id="5514"/>
    <lineage>
        <taxon>Eukaryota</taxon>
        <taxon>Fungi</taxon>
        <taxon>Dikarya</taxon>
        <taxon>Ascomycota</taxon>
        <taxon>Pezizomycotina</taxon>
        <taxon>Sordariomycetes</taxon>
        <taxon>Hypocreomycetidae</taxon>
        <taxon>Hypocreales</taxon>
        <taxon>Nectriaceae</taxon>
        <taxon>Fusarium</taxon>
    </lineage>
</organism>
<evidence type="ECO:0000313" key="2">
    <source>
        <dbReference type="EMBL" id="RGP75999.1"/>
    </source>
</evidence>
<dbReference type="SUPFAM" id="SSF54909">
    <property type="entry name" value="Dimeric alpha+beta barrel"/>
    <property type="match status" value="1"/>
</dbReference>
<keyword evidence="3" id="KW-1185">Reference proteome</keyword>
<sequence>MVTYVVCQMSIHDPDTYRKYTALTPPVVKRHGGRFLTRGDPVSTLEGAPFKDRMVILEFPNEQAVQSWYQDNDYVTAMKFRHEASVGTMIVQDGRQNTENPDPNV</sequence>
<dbReference type="AlphaFoldDB" id="A0A395SV67"/>
<dbReference type="Proteomes" id="UP000266152">
    <property type="component" value="Unassembled WGS sequence"/>
</dbReference>
<evidence type="ECO:0000259" key="1">
    <source>
        <dbReference type="Pfam" id="PF07045"/>
    </source>
</evidence>
<name>A0A395SV67_FUSSP</name>
<proteinExistence type="predicted"/>
<accession>A0A395SV67</accession>
<comment type="caution">
    <text evidence="2">The sequence shown here is derived from an EMBL/GenBank/DDBJ whole genome shotgun (WGS) entry which is preliminary data.</text>
</comment>
<dbReference type="PANTHER" id="PTHR41521:SF4">
    <property type="entry name" value="BLR0684 PROTEIN"/>
    <property type="match status" value="1"/>
</dbReference>
<dbReference type="Pfam" id="PF07045">
    <property type="entry name" value="DUF1330"/>
    <property type="match status" value="1"/>
</dbReference>
<dbReference type="Gene3D" id="3.30.70.100">
    <property type="match status" value="1"/>
</dbReference>
<dbReference type="EMBL" id="PXOF01000010">
    <property type="protein sequence ID" value="RGP75999.1"/>
    <property type="molecule type" value="Genomic_DNA"/>
</dbReference>
<dbReference type="PANTHER" id="PTHR41521">
    <property type="match status" value="1"/>
</dbReference>
<gene>
    <name evidence="2" type="ORF">FSPOR_393</name>
</gene>